<evidence type="ECO:0000256" key="1">
    <source>
        <dbReference type="SAM" id="Phobius"/>
    </source>
</evidence>
<keyword evidence="3" id="KW-1185">Reference proteome</keyword>
<dbReference type="RefSeq" id="XP_001324071.1">
    <property type="nucleotide sequence ID" value="XM_001324036.1"/>
</dbReference>
<accession>A2E6C5</accession>
<evidence type="ECO:0000313" key="2">
    <source>
        <dbReference type="EMBL" id="EAY11848.1"/>
    </source>
</evidence>
<reference evidence="2" key="2">
    <citation type="journal article" date="2007" name="Science">
        <title>Draft genome sequence of the sexually transmitted pathogen Trichomonas vaginalis.</title>
        <authorList>
            <person name="Carlton J.M."/>
            <person name="Hirt R.P."/>
            <person name="Silva J.C."/>
            <person name="Delcher A.L."/>
            <person name="Schatz M."/>
            <person name="Zhao Q."/>
            <person name="Wortman J.R."/>
            <person name="Bidwell S.L."/>
            <person name="Alsmark U.C.M."/>
            <person name="Besteiro S."/>
            <person name="Sicheritz-Ponten T."/>
            <person name="Noel C.J."/>
            <person name="Dacks J.B."/>
            <person name="Foster P.G."/>
            <person name="Simillion C."/>
            <person name="Van de Peer Y."/>
            <person name="Miranda-Saavedra D."/>
            <person name="Barton G.J."/>
            <person name="Westrop G.D."/>
            <person name="Mueller S."/>
            <person name="Dessi D."/>
            <person name="Fiori P.L."/>
            <person name="Ren Q."/>
            <person name="Paulsen I."/>
            <person name="Zhang H."/>
            <person name="Bastida-Corcuera F.D."/>
            <person name="Simoes-Barbosa A."/>
            <person name="Brown M.T."/>
            <person name="Hayes R.D."/>
            <person name="Mukherjee M."/>
            <person name="Okumura C.Y."/>
            <person name="Schneider R."/>
            <person name="Smith A.J."/>
            <person name="Vanacova S."/>
            <person name="Villalvazo M."/>
            <person name="Haas B.J."/>
            <person name="Pertea M."/>
            <person name="Feldblyum T.V."/>
            <person name="Utterback T.R."/>
            <person name="Shu C.L."/>
            <person name="Osoegawa K."/>
            <person name="de Jong P.J."/>
            <person name="Hrdy I."/>
            <person name="Horvathova L."/>
            <person name="Zubacova Z."/>
            <person name="Dolezal P."/>
            <person name="Malik S.B."/>
            <person name="Logsdon J.M. Jr."/>
            <person name="Henze K."/>
            <person name="Gupta A."/>
            <person name="Wang C.C."/>
            <person name="Dunne R.L."/>
            <person name="Upcroft J.A."/>
            <person name="Upcroft P."/>
            <person name="White O."/>
            <person name="Salzberg S.L."/>
            <person name="Tang P."/>
            <person name="Chiu C.-H."/>
            <person name="Lee Y.-S."/>
            <person name="Embley T.M."/>
            <person name="Coombs G.H."/>
            <person name="Mottram J.C."/>
            <person name="Tachezy J."/>
            <person name="Fraser-Liggett C.M."/>
            <person name="Johnson P.J."/>
        </authorList>
    </citation>
    <scope>NUCLEOTIDE SEQUENCE [LARGE SCALE GENOMIC DNA]</scope>
    <source>
        <strain evidence="2">G3</strain>
    </source>
</reference>
<dbReference type="KEGG" id="tva:4769806"/>
<dbReference type="AlphaFoldDB" id="A2E6C5"/>
<keyword evidence="1" id="KW-0472">Membrane</keyword>
<name>A2E6C5_TRIV3</name>
<dbReference type="InParanoid" id="A2E6C5"/>
<protein>
    <submittedName>
        <fullName evidence="2">Uncharacterized protein</fullName>
    </submittedName>
</protein>
<feature type="transmembrane region" description="Helical" evidence="1">
    <location>
        <begin position="233"/>
        <end position="257"/>
    </location>
</feature>
<dbReference type="EMBL" id="DS113312">
    <property type="protein sequence ID" value="EAY11848.1"/>
    <property type="molecule type" value="Genomic_DNA"/>
</dbReference>
<evidence type="ECO:0000313" key="3">
    <source>
        <dbReference type="Proteomes" id="UP000001542"/>
    </source>
</evidence>
<sequence>MISFLASLGASKLTCTHNETAPETVVRKNEKGTFDGVKCIKTNPKTLFFFNQIQDMNVEFCTTNSKSHKEECITSSTRNPIVSYFFDSYGTFKYQINGKNPNLGMHIVPVSICPSIQISTKQNYTFKPTKATCIIPGGIPKAQIIYESNITEQPYPIIKYEADMAETPLSMTYGQVKMSIDGFIKVEKNVTGVSLSVYGESTESPIVYAGDIKMVGATYAKDYVPEGGSHRGFYLGLIIFTAIAAIAAVTLLAVFFIRHQTTKYYTEIPQENEL</sequence>
<dbReference type="Proteomes" id="UP000001542">
    <property type="component" value="Unassembled WGS sequence"/>
</dbReference>
<proteinExistence type="predicted"/>
<organism evidence="2 3">
    <name type="scientific">Trichomonas vaginalis (strain ATCC PRA-98 / G3)</name>
    <dbReference type="NCBI Taxonomy" id="412133"/>
    <lineage>
        <taxon>Eukaryota</taxon>
        <taxon>Metamonada</taxon>
        <taxon>Parabasalia</taxon>
        <taxon>Trichomonadida</taxon>
        <taxon>Trichomonadidae</taxon>
        <taxon>Trichomonas</taxon>
    </lineage>
</organism>
<dbReference type="VEuPathDB" id="TrichDB:TVAG_459200"/>
<gene>
    <name evidence="2" type="ORF">TVAG_459200</name>
</gene>
<dbReference type="VEuPathDB" id="TrichDB:TVAGG3_0394870"/>
<keyword evidence="1" id="KW-1133">Transmembrane helix</keyword>
<reference evidence="2" key="1">
    <citation type="submission" date="2006-10" db="EMBL/GenBank/DDBJ databases">
        <authorList>
            <person name="Amadeo P."/>
            <person name="Zhao Q."/>
            <person name="Wortman J."/>
            <person name="Fraser-Liggett C."/>
            <person name="Carlton J."/>
        </authorList>
    </citation>
    <scope>NUCLEOTIDE SEQUENCE</scope>
    <source>
        <strain evidence="2">G3</strain>
    </source>
</reference>
<keyword evidence="1" id="KW-0812">Transmembrane</keyword>